<dbReference type="Proteomes" id="UP000002791">
    <property type="component" value="Chromosome"/>
</dbReference>
<proteinExistence type="predicted"/>
<sequence length="193" mass="21701">MDTTELILAGYLAAPRARHADWQSDLVPERFISVSECLTGVEHGPQFWAWHTDREAATRFHGALLAIGLTGRDATDLTDDLRREFVHDVGTSNRNEPEYLDLLTRATHVPHDGLLRGFEVIGIEWGLSNVHSWFCHSYEPDVAAELAIQPNHWGLLDTYGEASTVLDWILDRPTDEAPEPAHWTVAALIECPR</sequence>
<dbReference type="eggNOG" id="ENOG5033FXE">
    <property type="taxonomic scope" value="Bacteria"/>
</dbReference>
<gene>
    <name evidence="1" type="ORF">SaccyDRAFT_4389</name>
</gene>
<dbReference type="STRING" id="882082.SaccyDRAFT_4389"/>
<evidence type="ECO:0000313" key="2">
    <source>
        <dbReference type="Proteomes" id="UP000002791"/>
    </source>
</evidence>
<dbReference type="AlphaFoldDB" id="H5XN33"/>
<dbReference type="OrthoDB" id="3837916at2"/>
<dbReference type="EMBL" id="CM001440">
    <property type="protein sequence ID" value="EHR63200.1"/>
    <property type="molecule type" value="Genomic_DNA"/>
</dbReference>
<protein>
    <submittedName>
        <fullName evidence="1">Uncharacterized protein</fullName>
    </submittedName>
</protein>
<dbReference type="HOGENOM" id="CLU_1407851_0_0_11"/>
<dbReference type="RefSeq" id="WP_005459378.1">
    <property type="nucleotide sequence ID" value="NZ_CM001440.1"/>
</dbReference>
<organism evidence="1 2">
    <name type="scientific">Saccharomonospora cyanea NA-134</name>
    <dbReference type="NCBI Taxonomy" id="882082"/>
    <lineage>
        <taxon>Bacteria</taxon>
        <taxon>Bacillati</taxon>
        <taxon>Actinomycetota</taxon>
        <taxon>Actinomycetes</taxon>
        <taxon>Pseudonocardiales</taxon>
        <taxon>Pseudonocardiaceae</taxon>
        <taxon>Saccharomonospora</taxon>
    </lineage>
</organism>
<keyword evidence="2" id="KW-1185">Reference proteome</keyword>
<accession>H5XN33</accession>
<reference evidence="1 2" key="1">
    <citation type="submission" date="2011-11" db="EMBL/GenBank/DDBJ databases">
        <title>The Noncontiguous Finished sequence of Saccharomonospora cyanea NA-134.</title>
        <authorList>
            <consortium name="US DOE Joint Genome Institute"/>
            <person name="Lucas S."/>
            <person name="Han J."/>
            <person name="Lapidus A."/>
            <person name="Cheng J.-F."/>
            <person name="Goodwin L."/>
            <person name="Pitluck S."/>
            <person name="Peters L."/>
            <person name="Ovchinnikova G."/>
            <person name="Lu M."/>
            <person name="Detter J.C."/>
            <person name="Han C."/>
            <person name="Tapia R."/>
            <person name="Land M."/>
            <person name="Hauser L."/>
            <person name="Kyrpides N."/>
            <person name="Ivanova N."/>
            <person name="Pagani I."/>
            <person name="Brambilla E.-M."/>
            <person name="Klenk H.-P."/>
            <person name="Woyke T."/>
        </authorList>
    </citation>
    <scope>NUCLEOTIDE SEQUENCE [LARGE SCALE GENOMIC DNA]</scope>
    <source>
        <strain evidence="1 2">NA-134</strain>
    </source>
</reference>
<evidence type="ECO:0000313" key="1">
    <source>
        <dbReference type="EMBL" id="EHR63200.1"/>
    </source>
</evidence>
<name>H5XN33_9PSEU</name>